<keyword evidence="7" id="KW-1185">Reference proteome</keyword>
<dbReference type="InterPro" id="IPR017804">
    <property type="entry name" value="MeTrfase_EgtD-like"/>
</dbReference>
<dbReference type="Gene3D" id="3.40.50.150">
    <property type="entry name" value="Vaccinia Virus protein VP39"/>
    <property type="match status" value="1"/>
</dbReference>
<keyword evidence="4" id="KW-0949">S-adenosyl-L-methionine</keyword>
<dbReference type="AlphaFoldDB" id="A0A017S5J1"/>
<comment type="similarity">
    <text evidence="1">Belongs to the methyltransferase superfamily.</text>
</comment>
<organism evidence="6 7">
    <name type="scientific">Aspergillus ruber (strain CBS 135680)</name>
    <dbReference type="NCBI Taxonomy" id="1388766"/>
    <lineage>
        <taxon>Eukaryota</taxon>
        <taxon>Fungi</taxon>
        <taxon>Dikarya</taxon>
        <taxon>Ascomycota</taxon>
        <taxon>Pezizomycotina</taxon>
        <taxon>Eurotiomycetes</taxon>
        <taxon>Eurotiomycetidae</taxon>
        <taxon>Eurotiales</taxon>
        <taxon>Aspergillaceae</taxon>
        <taxon>Aspergillus</taxon>
        <taxon>Aspergillus subgen. Aspergillus</taxon>
    </lineage>
</organism>
<evidence type="ECO:0000256" key="3">
    <source>
        <dbReference type="ARBA" id="ARBA00022679"/>
    </source>
</evidence>
<dbReference type="GO" id="GO:0008168">
    <property type="term" value="F:methyltransferase activity"/>
    <property type="evidence" value="ECO:0007669"/>
    <property type="project" value="UniProtKB-KW"/>
</dbReference>
<gene>
    <name evidence="6" type="ORF">EURHEDRAFT_507485</name>
</gene>
<reference evidence="7" key="1">
    <citation type="journal article" date="2014" name="Nat. Commun.">
        <title>Genomic adaptations of the halophilic Dead Sea filamentous fungus Eurotium rubrum.</title>
        <authorList>
            <person name="Kis-Papo T."/>
            <person name="Weig A.R."/>
            <person name="Riley R."/>
            <person name="Persoh D."/>
            <person name="Salamov A."/>
            <person name="Sun H."/>
            <person name="Lipzen A."/>
            <person name="Wasser S.P."/>
            <person name="Rambold G."/>
            <person name="Grigoriev I.V."/>
            <person name="Nevo E."/>
        </authorList>
    </citation>
    <scope>NUCLEOTIDE SEQUENCE [LARGE SCALE GENOMIC DNA]</scope>
    <source>
        <strain evidence="7">CBS 135680</strain>
    </source>
</reference>
<evidence type="ECO:0000313" key="7">
    <source>
        <dbReference type="Proteomes" id="UP000019804"/>
    </source>
</evidence>
<dbReference type="HOGENOM" id="CLU_049766_0_2_1"/>
<dbReference type="InterPro" id="IPR017805">
    <property type="entry name" value="SAM_MeTrfase_EasF-type_put"/>
</dbReference>
<evidence type="ECO:0000259" key="5">
    <source>
        <dbReference type="Pfam" id="PF10017"/>
    </source>
</evidence>
<dbReference type="RefSeq" id="XP_040635594.1">
    <property type="nucleotide sequence ID" value="XM_040785866.1"/>
</dbReference>
<dbReference type="InterPro" id="IPR051128">
    <property type="entry name" value="EgtD_Methyltrsf_superfamily"/>
</dbReference>
<dbReference type="InterPro" id="IPR019257">
    <property type="entry name" value="MeTrfase_dom"/>
</dbReference>
<dbReference type="InterPro" id="IPR029063">
    <property type="entry name" value="SAM-dependent_MTases_sf"/>
</dbReference>
<accession>A0A017S5J1</accession>
<proteinExistence type="inferred from homology"/>
<name>A0A017S5J1_ASPRC</name>
<evidence type="ECO:0000313" key="6">
    <source>
        <dbReference type="EMBL" id="EYE91904.1"/>
    </source>
</evidence>
<feature type="domain" description="Histidine-specific methyltransferase SAM-dependent" evidence="5">
    <location>
        <begin position="57"/>
        <end position="342"/>
    </location>
</feature>
<dbReference type="PIRSF" id="PIRSF018005">
    <property type="entry name" value="UCP018005"/>
    <property type="match status" value="1"/>
</dbReference>
<dbReference type="EMBL" id="KK088440">
    <property type="protein sequence ID" value="EYE91904.1"/>
    <property type="molecule type" value="Genomic_DNA"/>
</dbReference>
<dbReference type="Pfam" id="PF10017">
    <property type="entry name" value="Methyltransf_33"/>
    <property type="match status" value="1"/>
</dbReference>
<dbReference type="GO" id="GO:0032259">
    <property type="term" value="P:methylation"/>
    <property type="evidence" value="ECO:0007669"/>
    <property type="project" value="UniProtKB-KW"/>
</dbReference>
<keyword evidence="2" id="KW-0489">Methyltransferase</keyword>
<evidence type="ECO:0000256" key="2">
    <source>
        <dbReference type="ARBA" id="ARBA00022603"/>
    </source>
</evidence>
<dbReference type="NCBIfam" id="TIGR03439">
    <property type="entry name" value="methyl_EasF"/>
    <property type="match status" value="1"/>
</dbReference>
<dbReference type="Proteomes" id="UP000019804">
    <property type="component" value="Unassembled WGS sequence"/>
</dbReference>
<keyword evidence="3" id="KW-0808">Transferase</keyword>
<dbReference type="OrthoDB" id="659at2759"/>
<evidence type="ECO:0000256" key="4">
    <source>
        <dbReference type="ARBA" id="ARBA00022691"/>
    </source>
</evidence>
<dbReference type="PANTHER" id="PTHR43397:SF2">
    <property type="entry name" value="HISTIDINE-SPECIFIC METHYLTRANSFERASE SAM-DEPENDENT DOMAIN-CONTAINING PROTEIN"/>
    <property type="match status" value="1"/>
</dbReference>
<dbReference type="PANTHER" id="PTHR43397">
    <property type="entry name" value="ERGOTHIONEINE BIOSYNTHESIS PROTEIN 1"/>
    <property type="match status" value="1"/>
</dbReference>
<dbReference type="GeneID" id="63700990"/>
<evidence type="ECO:0000256" key="1">
    <source>
        <dbReference type="ARBA" id="ARBA00008361"/>
    </source>
</evidence>
<sequence>MFESRITPRLDVKPCAVHETVSRSTATNNIVDISSENIETELRSSLQDSIQAACHGEAAMPDLLLWDKKGLQHFEDVTYTPSYYLTNEEIGILEEKKYQIAQCIQPGSMLIELGSGNLRKIKILLEALDDLGRNVDYFALDVSLAELQRTLNMVPPGTFRHIRCFGLLGTYDDGRRWLQLSEFKSRPKVLISLGSTVGSIERSKTAGFLSSFMEPEESNRSFLLGLDGCKDRERVLAAYNDKHGNNHKFIKNGLERANEILGHEAFDLKKWDVVGSWNWENGSHDQYYYPKTNVSLGGEEFPTGRRILAIQSHKYDANDTHTLLEQAGLGVVDAWGSRNQYNLLFLKCT</sequence>
<protein>
    <recommendedName>
        <fullName evidence="5">Histidine-specific methyltransferase SAM-dependent domain-containing protein</fullName>
    </recommendedName>
</protein>
<dbReference type="STRING" id="1388766.A0A017S5J1"/>